<evidence type="ECO:0000313" key="1">
    <source>
        <dbReference type="EMBL" id="RAJ90874.1"/>
    </source>
</evidence>
<dbReference type="OrthoDB" id="943086at2"/>
<gene>
    <name evidence="1" type="ORF">LX87_05418</name>
</gene>
<reference evidence="1 2" key="1">
    <citation type="submission" date="2018-06" db="EMBL/GenBank/DDBJ databases">
        <title>Genomic Encyclopedia of Archaeal and Bacterial Type Strains, Phase II (KMG-II): from individual species to whole genera.</title>
        <authorList>
            <person name="Goeker M."/>
        </authorList>
    </citation>
    <scope>NUCLEOTIDE SEQUENCE [LARGE SCALE GENOMIC DNA]</scope>
    <source>
        <strain evidence="1 2">DSM 21851</strain>
    </source>
</reference>
<dbReference type="EMBL" id="QLMC01000011">
    <property type="protein sequence ID" value="RAJ90874.1"/>
    <property type="molecule type" value="Genomic_DNA"/>
</dbReference>
<keyword evidence="2" id="KW-1185">Reference proteome</keyword>
<dbReference type="RefSeq" id="WP_111631422.1">
    <property type="nucleotide sequence ID" value="NZ_QLMC01000011.1"/>
</dbReference>
<dbReference type="AlphaFoldDB" id="A0A327WIR4"/>
<organism evidence="1 2">
    <name type="scientific">Larkinella arboricola</name>
    <dbReference type="NCBI Taxonomy" id="643671"/>
    <lineage>
        <taxon>Bacteria</taxon>
        <taxon>Pseudomonadati</taxon>
        <taxon>Bacteroidota</taxon>
        <taxon>Cytophagia</taxon>
        <taxon>Cytophagales</taxon>
        <taxon>Spirosomataceae</taxon>
        <taxon>Larkinella</taxon>
    </lineage>
</organism>
<accession>A0A327WIR4</accession>
<proteinExistence type="predicted"/>
<dbReference type="Proteomes" id="UP000248790">
    <property type="component" value="Unassembled WGS sequence"/>
</dbReference>
<protein>
    <submittedName>
        <fullName evidence="1">Uncharacterized protein</fullName>
    </submittedName>
</protein>
<sequence length="358" mass="40681">MAQSDTLRWHQGLKLKSSHFSINPATTQVFADVVIHYEYTVQPLKAGKYLPIVHSFAILNRATASLPDSSEWSLRYAQLIFDLSGYQSRLIEWKAFELGELSGKDASIKTAMDRIFFEAENEISRLRKDMIEQLSGRDYAQRMAEWETKIADLLHATPEVMEEKTVGNFQIGLFAGITRSIFAGKTKDHFTDATGVNYGFNLDLKRSRFGLDMNLGLNQTRKRLESRGDWPAAMKTHWTSIELTYGIKIPRGKWLSVPYVGLGINEFSPARSSQDDRRRVDGYSPVVGLELNRIFKTNSNPKGHVFFFYRIRASVNPSNFIKKYSGTQLNLKIAVGVDAARVRSRLVKKASFPQRAII</sequence>
<name>A0A327WIR4_LARAB</name>
<evidence type="ECO:0000313" key="2">
    <source>
        <dbReference type="Proteomes" id="UP000248790"/>
    </source>
</evidence>
<comment type="caution">
    <text evidence="1">The sequence shown here is derived from an EMBL/GenBank/DDBJ whole genome shotgun (WGS) entry which is preliminary data.</text>
</comment>